<protein>
    <submittedName>
        <fullName evidence="2">Uncharacterized protein</fullName>
    </submittedName>
</protein>
<gene>
    <name evidence="2" type="ORF">NCTC11636_02459</name>
</gene>
<evidence type="ECO:0000313" key="2">
    <source>
        <dbReference type="EMBL" id="VEG29986.1"/>
    </source>
</evidence>
<sequence length="134" mass="14557">MPRLPSGPRINPEDTIEGSAEGGAVDDEAPVAGADGGRVVPRTGFEPATFCSEDSCQQPNAGNCPVASNLPRRTTDDEVVVSDVAQAAERMLDASTHGCAEDRWRSQQDLRDHADTLVEQLLDEIYRLRKDTHR</sequence>
<evidence type="ECO:0000256" key="1">
    <source>
        <dbReference type="SAM" id="MobiDB-lite"/>
    </source>
</evidence>
<feature type="compositionally biased region" description="Polar residues" evidence="1">
    <location>
        <begin position="52"/>
        <end position="61"/>
    </location>
</feature>
<dbReference type="AlphaFoldDB" id="A0A3S4V6B3"/>
<dbReference type="EMBL" id="LR134350">
    <property type="protein sequence ID" value="VEG29986.1"/>
    <property type="molecule type" value="Genomic_DNA"/>
</dbReference>
<reference evidence="2 3" key="1">
    <citation type="submission" date="2018-12" db="EMBL/GenBank/DDBJ databases">
        <authorList>
            <consortium name="Pathogen Informatics"/>
        </authorList>
    </citation>
    <scope>NUCLEOTIDE SEQUENCE [LARGE SCALE GENOMIC DNA]</scope>
    <source>
        <strain evidence="2 3">NCTC11636</strain>
    </source>
</reference>
<organism evidence="2 3">
    <name type="scientific">Actinomyces howellii</name>
    <dbReference type="NCBI Taxonomy" id="52771"/>
    <lineage>
        <taxon>Bacteria</taxon>
        <taxon>Bacillati</taxon>
        <taxon>Actinomycetota</taxon>
        <taxon>Actinomycetes</taxon>
        <taxon>Actinomycetales</taxon>
        <taxon>Actinomycetaceae</taxon>
        <taxon>Actinomyces</taxon>
    </lineage>
</organism>
<keyword evidence="3" id="KW-1185">Reference proteome</keyword>
<dbReference type="KEGG" id="ahw:NCTC11636_02459"/>
<feature type="region of interest" description="Disordered" evidence="1">
    <location>
        <begin position="1"/>
        <end position="71"/>
    </location>
</feature>
<evidence type="ECO:0000313" key="3">
    <source>
        <dbReference type="Proteomes" id="UP000266895"/>
    </source>
</evidence>
<dbReference type="Proteomes" id="UP000266895">
    <property type="component" value="Chromosome"/>
</dbReference>
<accession>A0A3S4V6B3</accession>
<name>A0A3S4V6B3_9ACTO</name>
<proteinExistence type="predicted"/>